<dbReference type="InterPro" id="IPR011676">
    <property type="entry name" value="DUF1618"/>
</dbReference>
<evidence type="ECO:0000259" key="2">
    <source>
        <dbReference type="Pfam" id="PF07762"/>
    </source>
</evidence>
<accession>A0A0E0MD13</accession>
<name>A0A0E0MD13_ORYPU</name>
<organism evidence="3">
    <name type="scientific">Oryza punctata</name>
    <name type="common">Red rice</name>
    <dbReference type="NCBI Taxonomy" id="4537"/>
    <lineage>
        <taxon>Eukaryota</taxon>
        <taxon>Viridiplantae</taxon>
        <taxon>Streptophyta</taxon>
        <taxon>Embryophyta</taxon>
        <taxon>Tracheophyta</taxon>
        <taxon>Spermatophyta</taxon>
        <taxon>Magnoliopsida</taxon>
        <taxon>Liliopsida</taxon>
        <taxon>Poales</taxon>
        <taxon>Poaceae</taxon>
        <taxon>BOP clade</taxon>
        <taxon>Oryzoideae</taxon>
        <taxon>Oryzeae</taxon>
        <taxon>Oryzinae</taxon>
        <taxon>Oryza</taxon>
    </lineage>
</organism>
<feature type="compositionally biased region" description="Gly residues" evidence="1">
    <location>
        <begin position="98"/>
        <end position="110"/>
    </location>
</feature>
<sequence length="370" mass="40424">MCLVAVHRGSMLLQMFHNGRLPGIDYFAYNAGAAAAADPPRPPSMSLIPIYRIMSQEEEDRGDPRYWLAPPAAGAPAEGEDHRPPVPRRGRRSRGGASHRGGGRPAGGSGRARCVPLWGVEPERHEATDHPRRQRQGRGAPVVAHRQGRGCPSATGCSALSTYTAAMRHHCVRHVRRGSPPPIRVSSGGGSSTSSTTMANFDIGGFGGNPRKMPTIKHNVRVTSGGDTLKFIDISPRCCCGIPGITLCHNSCGAFVINTWTLRMTWVMDAMVDVTELWTLDTYSGLPHVRPEHPVVSMDNPHQYRRKKLYDGDGSIWKIAFEKKSRTLLSKRRCPYIADKPATARETTVRNSSDEHLKVASSDEILAALE</sequence>
<proteinExistence type="predicted"/>
<dbReference type="EnsemblPlants" id="OPUNC11G04430.1">
    <property type="protein sequence ID" value="OPUNC11G04430.1"/>
    <property type="gene ID" value="OPUNC11G04430"/>
</dbReference>
<reference evidence="3" key="2">
    <citation type="submission" date="2018-05" db="EMBL/GenBank/DDBJ databases">
        <title>OpunRS2 (Oryza punctata Reference Sequence Version 2).</title>
        <authorList>
            <person name="Zhang J."/>
            <person name="Kudrna D."/>
            <person name="Lee S."/>
            <person name="Talag J."/>
            <person name="Welchert J."/>
            <person name="Wing R.A."/>
        </authorList>
    </citation>
    <scope>NUCLEOTIDE SEQUENCE [LARGE SCALE GENOMIC DNA]</scope>
</reference>
<evidence type="ECO:0000256" key="1">
    <source>
        <dbReference type="SAM" id="MobiDB-lite"/>
    </source>
</evidence>
<feature type="region of interest" description="Disordered" evidence="1">
    <location>
        <begin position="61"/>
        <end position="151"/>
    </location>
</feature>
<dbReference type="HOGENOM" id="CLU_748820_0_0_1"/>
<reference evidence="3" key="1">
    <citation type="submission" date="2015-04" db="UniProtKB">
        <authorList>
            <consortium name="EnsemblPlants"/>
        </authorList>
    </citation>
    <scope>IDENTIFICATION</scope>
</reference>
<protein>
    <recommendedName>
        <fullName evidence="2">DUF1618 domain-containing protein</fullName>
    </recommendedName>
</protein>
<keyword evidence="4" id="KW-1185">Reference proteome</keyword>
<feature type="domain" description="DUF1618" evidence="2">
    <location>
        <begin position="211"/>
        <end position="302"/>
    </location>
</feature>
<feature type="compositionally biased region" description="Basic and acidic residues" evidence="1">
    <location>
        <begin position="121"/>
        <end position="131"/>
    </location>
</feature>
<dbReference type="PANTHER" id="PTHR33074:SF76">
    <property type="entry name" value="OS11G0569701 PROTEIN"/>
    <property type="match status" value="1"/>
</dbReference>
<dbReference type="Proteomes" id="UP000026962">
    <property type="component" value="Chromosome 11"/>
</dbReference>
<dbReference type="PANTHER" id="PTHR33074">
    <property type="entry name" value="EXPRESSED PROTEIN-RELATED"/>
    <property type="match status" value="1"/>
</dbReference>
<dbReference type="Pfam" id="PF07762">
    <property type="entry name" value="DUF1618"/>
    <property type="match status" value="1"/>
</dbReference>
<dbReference type="AlphaFoldDB" id="A0A0E0MD13"/>
<evidence type="ECO:0000313" key="3">
    <source>
        <dbReference type="EnsemblPlants" id="OPUNC11G04430.1"/>
    </source>
</evidence>
<feature type="region of interest" description="Disordered" evidence="1">
    <location>
        <begin position="176"/>
        <end position="197"/>
    </location>
</feature>
<dbReference type="Gramene" id="OPUNC11G04430.1">
    <property type="protein sequence ID" value="OPUNC11G04430.1"/>
    <property type="gene ID" value="OPUNC11G04430"/>
</dbReference>
<feature type="compositionally biased region" description="Basic residues" evidence="1">
    <location>
        <begin position="85"/>
        <end position="94"/>
    </location>
</feature>
<evidence type="ECO:0000313" key="4">
    <source>
        <dbReference type="Proteomes" id="UP000026962"/>
    </source>
</evidence>